<dbReference type="InterPro" id="IPR052351">
    <property type="entry name" value="Ornithine_N-alpha-AT"/>
</dbReference>
<evidence type="ECO:0000313" key="6">
    <source>
        <dbReference type="EMBL" id="MCF2529948.1"/>
    </source>
</evidence>
<protein>
    <submittedName>
        <fullName evidence="6">GNAT family N-acetyltransferase</fullName>
        <ecNumber evidence="6">2.3.1.-</ecNumber>
    </submittedName>
</protein>
<keyword evidence="3 6" id="KW-0808">Transferase</keyword>
<evidence type="ECO:0000256" key="1">
    <source>
        <dbReference type="ARBA" id="ARBA00005189"/>
    </source>
</evidence>
<evidence type="ECO:0000256" key="4">
    <source>
        <dbReference type="ARBA" id="ARBA00023098"/>
    </source>
</evidence>
<dbReference type="Proteomes" id="UP001165378">
    <property type="component" value="Unassembled WGS sequence"/>
</dbReference>
<dbReference type="EC" id="2.3.1.-" evidence="6"/>
<keyword evidence="7" id="KW-1185">Reference proteome</keyword>
<dbReference type="InterPro" id="IPR016181">
    <property type="entry name" value="Acyl_CoA_acyltransferase"/>
</dbReference>
<comment type="pathway">
    <text evidence="1">Lipid metabolism.</text>
</comment>
<dbReference type="PANTHER" id="PTHR37323">
    <property type="entry name" value="GCN5-RELATED N-ACETYLTRANSFERASE"/>
    <property type="match status" value="1"/>
</dbReference>
<dbReference type="EMBL" id="JAKFHA010000013">
    <property type="protein sequence ID" value="MCF2529948.1"/>
    <property type="molecule type" value="Genomic_DNA"/>
</dbReference>
<name>A0AA41U0L8_9ACTN</name>
<dbReference type="SUPFAM" id="SSF55729">
    <property type="entry name" value="Acyl-CoA N-acyltransferases (Nat)"/>
    <property type="match status" value="1"/>
</dbReference>
<keyword evidence="2" id="KW-0444">Lipid biosynthesis</keyword>
<keyword evidence="5 6" id="KW-0012">Acyltransferase</keyword>
<evidence type="ECO:0000256" key="2">
    <source>
        <dbReference type="ARBA" id="ARBA00022516"/>
    </source>
</evidence>
<dbReference type="Pfam" id="PF13444">
    <property type="entry name" value="Acetyltransf_5"/>
    <property type="match status" value="1"/>
</dbReference>
<gene>
    <name evidence="6" type="ORF">LZ495_22385</name>
</gene>
<dbReference type="GO" id="GO:0006629">
    <property type="term" value="P:lipid metabolic process"/>
    <property type="evidence" value="ECO:0007669"/>
    <property type="project" value="UniProtKB-KW"/>
</dbReference>
<comment type="caution">
    <text evidence="6">The sequence shown here is derived from an EMBL/GenBank/DDBJ whole genome shotgun (WGS) entry which is preliminary data.</text>
</comment>
<evidence type="ECO:0000256" key="5">
    <source>
        <dbReference type="ARBA" id="ARBA00023315"/>
    </source>
</evidence>
<organism evidence="6 7">
    <name type="scientific">Yinghuangia soli</name>
    <dbReference type="NCBI Taxonomy" id="2908204"/>
    <lineage>
        <taxon>Bacteria</taxon>
        <taxon>Bacillati</taxon>
        <taxon>Actinomycetota</taxon>
        <taxon>Actinomycetes</taxon>
        <taxon>Kitasatosporales</taxon>
        <taxon>Streptomycetaceae</taxon>
        <taxon>Yinghuangia</taxon>
    </lineage>
</organism>
<evidence type="ECO:0000256" key="3">
    <source>
        <dbReference type="ARBA" id="ARBA00022679"/>
    </source>
</evidence>
<dbReference type="Gene3D" id="3.40.630.30">
    <property type="match status" value="1"/>
</dbReference>
<accession>A0AA41U0L8</accession>
<dbReference type="AlphaFoldDB" id="A0AA41U0L8"/>
<evidence type="ECO:0000313" key="7">
    <source>
        <dbReference type="Proteomes" id="UP001165378"/>
    </source>
</evidence>
<proteinExistence type="predicted"/>
<sequence length="308" mass="32992">MTAPASLSPQPSYALPGTAYEVPADSGAAQVLAARASASAVVSAAAARIVPGSSFTPHPPATAQKFRYSVGLARDAAEVRAAQQLRHLVFAEELGARLHGGEPGLDTDEFDPYCDHLVVREDRTGMIVGTYRLLPPGRAAAAGGLYAAGEFEIGNHQALHGDLVEVGRSCVHPDHREGAVIGLMWAGIARYLTDAGHNWLAGCCSIPLSDGGVLAADVRDAVNRKYLAPQEYRVAPRRPWEVPAEVRDAERGRSALPPLLRGYLRLGAWVCGEPAYDPDFGVADFYVLLSLRRTDARYLRRFLSLEAA</sequence>
<dbReference type="GO" id="GO:0016746">
    <property type="term" value="F:acyltransferase activity"/>
    <property type="evidence" value="ECO:0007669"/>
    <property type="project" value="UniProtKB-KW"/>
</dbReference>
<reference evidence="6" key="1">
    <citation type="submission" date="2022-01" db="EMBL/GenBank/DDBJ databases">
        <title>Genome-Based Taxonomic Classification of the Phylum Actinobacteria.</title>
        <authorList>
            <person name="Gao Y."/>
        </authorList>
    </citation>
    <scope>NUCLEOTIDE SEQUENCE</scope>
    <source>
        <strain evidence="6">KLBMP 8922</strain>
    </source>
</reference>
<keyword evidence="4" id="KW-0443">Lipid metabolism</keyword>
<dbReference type="PANTHER" id="PTHR37323:SF1">
    <property type="entry name" value="L-ORNITHINE N(ALPHA)-ACYLTRANSFERASE"/>
    <property type="match status" value="1"/>
</dbReference>